<name>A0ABU1PKQ0_9BURK</name>
<gene>
    <name evidence="2" type="ORF">J2W50_004738</name>
</gene>
<evidence type="ECO:0000313" key="3">
    <source>
        <dbReference type="Proteomes" id="UP001260715"/>
    </source>
</evidence>
<reference evidence="2 3" key="1">
    <citation type="submission" date="2023-07" db="EMBL/GenBank/DDBJ databases">
        <title>Sorghum-associated microbial communities from plants grown in Nebraska, USA.</title>
        <authorList>
            <person name="Schachtman D."/>
        </authorList>
    </citation>
    <scope>NUCLEOTIDE SEQUENCE [LARGE SCALE GENOMIC DNA]</scope>
    <source>
        <strain evidence="2 3">596</strain>
    </source>
</reference>
<dbReference type="Proteomes" id="UP001260715">
    <property type="component" value="Unassembled WGS sequence"/>
</dbReference>
<protein>
    <submittedName>
        <fullName evidence="2">Uncharacterized protein</fullName>
    </submittedName>
</protein>
<dbReference type="EMBL" id="JAVDSJ010000007">
    <property type="protein sequence ID" value="MDR6586508.1"/>
    <property type="molecule type" value="Genomic_DNA"/>
</dbReference>
<comment type="caution">
    <text evidence="2">The sequence shown here is derived from an EMBL/GenBank/DDBJ whole genome shotgun (WGS) entry which is preliminary data.</text>
</comment>
<accession>A0ABU1PKQ0</accession>
<proteinExistence type="predicted"/>
<feature type="compositionally biased region" description="Polar residues" evidence="1">
    <location>
        <begin position="10"/>
        <end position="23"/>
    </location>
</feature>
<evidence type="ECO:0000256" key="1">
    <source>
        <dbReference type="SAM" id="MobiDB-lite"/>
    </source>
</evidence>
<dbReference type="RefSeq" id="WP_077235105.1">
    <property type="nucleotide sequence ID" value="NZ_CP049139.1"/>
</dbReference>
<keyword evidence="3" id="KW-1185">Reference proteome</keyword>
<evidence type="ECO:0000313" key="2">
    <source>
        <dbReference type="EMBL" id="MDR6586508.1"/>
    </source>
</evidence>
<feature type="region of interest" description="Disordered" evidence="1">
    <location>
        <begin position="38"/>
        <end position="64"/>
    </location>
</feature>
<sequence length="64" mass="6700">MSINSISSIYHSNTPANTQQTTKKPAVNFNDVLNAAGQSAQVAQAASTQPSSTDTFTTTPTRTV</sequence>
<organism evidence="2 3">
    <name type="scientific">Herbaspirillum frisingense</name>
    <dbReference type="NCBI Taxonomy" id="92645"/>
    <lineage>
        <taxon>Bacteria</taxon>
        <taxon>Pseudomonadati</taxon>
        <taxon>Pseudomonadota</taxon>
        <taxon>Betaproteobacteria</taxon>
        <taxon>Burkholderiales</taxon>
        <taxon>Oxalobacteraceae</taxon>
        <taxon>Herbaspirillum</taxon>
    </lineage>
</organism>
<feature type="region of interest" description="Disordered" evidence="1">
    <location>
        <begin position="1"/>
        <end position="26"/>
    </location>
</feature>